<protein>
    <submittedName>
        <fullName evidence="2">DinB family protein</fullName>
    </submittedName>
</protein>
<evidence type="ECO:0000259" key="1">
    <source>
        <dbReference type="Pfam" id="PF12867"/>
    </source>
</evidence>
<sequence length="155" mass="17536">METLGQLNFARIYTQGRLQAIHEEQWDIQPQGFNNTIRWNVGHIFTTMESLVKKGIPTYEPVHPEWAQFFKGGTKPADWTLDPPTKEELLSALAQQPTRVTEFLTGKLDQDMPEVMKIGKLHDMETVDAVIQFVIWHEGVHAGLILGLGKITAGE</sequence>
<name>A0A4P7A0W4_9BACL</name>
<dbReference type="Gene3D" id="1.20.120.450">
    <property type="entry name" value="dinb family like domain"/>
    <property type="match status" value="1"/>
</dbReference>
<dbReference type="OrthoDB" id="4295522at2"/>
<dbReference type="Pfam" id="PF12867">
    <property type="entry name" value="DinB_2"/>
    <property type="match status" value="1"/>
</dbReference>
<dbReference type="AlphaFoldDB" id="A0A4P7A0W4"/>
<dbReference type="RefSeq" id="WP_134210798.1">
    <property type="nucleotide sequence ID" value="NZ_CP038015.1"/>
</dbReference>
<keyword evidence="3" id="KW-1185">Reference proteome</keyword>
<evidence type="ECO:0000313" key="2">
    <source>
        <dbReference type="EMBL" id="QBP42244.1"/>
    </source>
</evidence>
<dbReference type="EMBL" id="CP038015">
    <property type="protein sequence ID" value="QBP42244.1"/>
    <property type="molecule type" value="Genomic_DNA"/>
</dbReference>
<dbReference type="InterPro" id="IPR034660">
    <property type="entry name" value="DinB/YfiT-like"/>
</dbReference>
<accession>A0A4P7A0W4</accession>
<organism evidence="2 3">
    <name type="scientific">Paenisporosarcina antarctica</name>
    <dbReference type="NCBI Taxonomy" id="417367"/>
    <lineage>
        <taxon>Bacteria</taxon>
        <taxon>Bacillati</taxon>
        <taxon>Bacillota</taxon>
        <taxon>Bacilli</taxon>
        <taxon>Bacillales</taxon>
        <taxon>Caryophanaceae</taxon>
        <taxon>Paenisporosarcina</taxon>
    </lineage>
</organism>
<reference evidence="2 3" key="1">
    <citation type="submission" date="2019-03" db="EMBL/GenBank/DDBJ databases">
        <title>Complete genome sequence of Paenisporosarcina antarctica CGMCC 1.6503T.</title>
        <authorList>
            <person name="Rong J.-C."/>
            <person name="Chi N.-Y."/>
            <person name="Zhang Q.-F."/>
        </authorList>
    </citation>
    <scope>NUCLEOTIDE SEQUENCE [LARGE SCALE GENOMIC DNA]</scope>
    <source>
        <strain evidence="2 3">CGMCC 1.6503</strain>
    </source>
</reference>
<gene>
    <name evidence="2" type="ORF">E2636_14270</name>
</gene>
<evidence type="ECO:0000313" key="3">
    <source>
        <dbReference type="Proteomes" id="UP000294292"/>
    </source>
</evidence>
<proteinExistence type="predicted"/>
<feature type="domain" description="DinB-like" evidence="1">
    <location>
        <begin position="6"/>
        <end position="145"/>
    </location>
</feature>
<dbReference type="SUPFAM" id="SSF109854">
    <property type="entry name" value="DinB/YfiT-like putative metalloenzymes"/>
    <property type="match status" value="1"/>
</dbReference>
<dbReference type="KEGG" id="panc:E2636_14270"/>
<dbReference type="Proteomes" id="UP000294292">
    <property type="component" value="Chromosome"/>
</dbReference>
<dbReference type="InterPro" id="IPR024775">
    <property type="entry name" value="DinB-like"/>
</dbReference>